<accession>A0A1M6AFT7</accession>
<dbReference type="EMBL" id="FQXJ01000017">
    <property type="protein sequence ID" value="SHI35277.1"/>
    <property type="molecule type" value="Genomic_DNA"/>
</dbReference>
<evidence type="ECO:0000313" key="2">
    <source>
        <dbReference type="Proteomes" id="UP000183954"/>
    </source>
</evidence>
<protein>
    <submittedName>
        <fullName evidence="1">Uncharacterized protein</fullName>
    </submittedName>
</protein>
<evidence type="ECO:0000313" key="1">
    <source>
        <dbReference type="EMBL" id="SHI35277.1"/>
    </source>
</evidence>
<dbReference type="Proteomes" id="UP000183954">
    <property type="component" value="Unassembled WGS sequence"/>
</dbReference>
<proteinExistence type="predicted"/>
<organism evidence="1 2">
    <name type="scientific">Desulfosporosinus lacus DSM 15449</name>
    <dbReference type="NCBI Taxonomy" id="1121420"/>
    <lineage>
        <taxon>Bacteria</taxon>
        <taxon>Bacillati</taxon>
        <taxon>Bacillota</taxon>
        <taxon>Clostridia</taxon>
        <taxon>Eubacteriales</taxon>
        <taxon>Desulfitobacteriaceae</taxon>
        <taxon>Desulfosporosinus</taxon>
    </lineage>
</organism>
<name>A0A1M6AFT7_9FIRM</name>
<reference evidence="2" key="1">
    <citation type="submission" date="2016-11" db="EMBL/GenBank/DDBJ databases">
        <authorList>
            <person name="Varghese N."/>
            <person name="Submissions S."/>
        </authorList>
    </citation>
    <scope>NUCLEOTIDE SEQUENCE [LARGE SCALE GENOMIC DNA]</scope>
    <source>
        <strain evidence="2">DSM 15449</strain>
    </source>
</reference>
<dbReference type="AlphaFoldDB" id="A0A1M6AFT7"/>
<sequence length="39" mass="4663">MPVYKLLINSRDLFLEEFNEEIFNVLVEKIEFTPNALSF</sequence>
<gene>
    <name evidence="1" type="ORF">SAMN02746098_03937</name>
</gene>
<keyword evidence="2" id="KW-1185">Reference proteome</keyword>